<evidence type="ECO:0000256" key="4">
    <source>
        <dbReference type="ARBA" id="ARBA00022692"/>
    </source>
</evidence>
<keyword evidence="13 18" id="KW-0472">Membrane</keyword>
<keyword evidence="6" id="KW-0256">Endoplasmic reticulum</keyword>
<evidence type="ECO:0000256" key="16">
    <source>
        <dbReference type="ARBA" id="ARBA00049166"/>
    </source>
</evidence>
<dbReference type="Ensembl" id="ENSSPUT00000012305.1">
    <property type="protein sequence ID" value="ENSSPUP00000011530.1"/>
    <property type="gene ID" value="ENSSPUG00000008845.1"/>
</dbReference>
<feature type="transmembrane region" description="Helical" evidence="18">
    <location>
        <begin position="61"/>
        <end position="82"/>
    </location>
</feature>
<evidence type="ECO:0000256" key="10">
    <source>
        <dbReference type="ARBA" id="ARBA00022989"/>
    </source>
</evidence>
<keyword evidence="5" id="KW-0221">Differentiation</keyword>
<reference evidence="20" key="1">
    <citation type="submission" date="2025-08" db="UniProtKB">
        <authorList>
            <consortium name="Ensembl"/>
        </authorList>
    </citation>
    <scope>IDENTIFICATION</scope>
</reference>
<evidence type="ECO:0000256" key="14">
    <source>
        <dbReference type="ARBA" id="ARBA00037789"/>
    </source>
</evidence>
<evidence type="ECO:0000256" key="3">
    <source>
        <dbReference type="ARBA" id="ARBA00007742"/>
    </source>
</evidence>
<accession>A0A8D0GPB0</accession>
<gene>
    <name evidence="20" type="primary">SRD5A1</name>
</gene>
<comment type="function">
    <text evidence="14 18">Converts testosterone into 5-alpha-dihydrotestosterone and progesterone or corticosterone into their corresponding 5-alpha-3-oxosteroids. It plays a central role in sexual differentiation and androgen physiology.</text>
</comment>
<keyword evidence="4 18" id="KW-0812">Transmembrane</keyword>
<dbReference type="GO" id="GO:0005789">
    <property type="term" value="C:endoplasmic reticulum membrane"/>
    <property type="evidence" value="ECO:0007669"/>
    <property type="project" value="UniProtKB-SubCell"/>
</dbReference>
<reference evidence="20" key="2">
    <citation type="submission" date="2025-09" db="UniProtKB">
        <authorList>
            <consortium name="Ensembl"/>
        </authorList>
    </citation>
    <scope>IDENTIFICATION</scope>
</reference>
<evidence type="ECO:0000256" key="2">
    <source>
        <dbReference type="ARBA" id="ARBA00004477"/>
    </source>
</evidence>
<keyword evidence="10 18" id="KW-1133">Transmembrane helix</keyword>
<dbReference type="EC" id="1.3.1.22" evidence="18"/>
<evidence type="ECO:0000256" key="7">
    <source>
        <dbReference type="ARBA" id="ARBA00022848"/>
    </source>
</evidence>
<evidence type="ECO:0000256" key="1">
    <source>
        <dbReference type="ARBA" id="ARBA00004154"/>
    </source>
</evidence>
<proteinExistence type="inferred from homology"/>
<evidence type="ECO:0000313" key="21">
    <source>
        <dbReference type="Proteomes" id="UP000694392"/>
    </source>
</evidence>
<dbReference type="InterPro" id="IPR016636">
    <property type="entry name" value="3-oxo-5-alpha-steroid_4-DH"/>
</dbReference>
<evidence type="ECO:0000256" key="11">
    <source>
        <dbReference type="ARBA" id="ARBA00023002"/>
    </source>
</evidence>
<evidence type="ECO:0000256" key="13">
    <source>
        <dbReference type="ARBA" id="ARBA00023136"/>
    </source>
</evidence>
<evidence type="ECO:0000256" key="18">
    <source>
        <dbReference type="PIRNR" id="PIRNR015596"/>
    </source>
</evidence>
<keyword evidence="9" id="KW-0726">Sexual differentiation</keyword>
<dbReference type="InterPro" id="IPR039357">
    <property type="entry name" value="SRD5A/TECR"/>
</dbReference>
<protein>
    <recommendedName>
        <fullName evidence="18">3-oxo-5-alpha-steroid 4-dehydrogenase</fullName>
        <ecNumber evidence="18">1.3.1.22</ecNumber>
    </recommendedName>
</protein>
<keyword evidence="8" id="KW-0521">NADP</keyword>
<keyword evidence="11" id="KW-0560">Oxidoreductase</keyword>
<keyword evidence="12" id="KW-0443">Lipid metabolism</keyword>
<dbReference type="Proteomes" id="UP000694392">
    <property type="component" value="Unplaced"/>
</dbReference>
<comment type="catalytic activity">
    <reaction evidence="17">
        <text>17beta-hydroxy-5alpha-androstan-3-one + NADP(+) = testosterone + NADPH + H(+)</text>
        <dbReference type="Rhea" id="RHEA:50820"/>
        <dbReference type="ChEBI" id="CHEBI:15378"/>
        <dbReference type="ChEBI" id="CHEBI:16330"/>
        <dbReference type="ChEBI" id="CHEBI:17347"/>
        <dbReference type="ChEBI" id="CHEBI:57783"/>
        <dbReference type="ChEBI" id="CHEBI:58349"/>
        <dbReference type="EC" id="1.3.1.22"/>
    </reaction>
    <physiologicalReaction direction="right-to-left" evidence="17">
        <dbReference type="Rhea" id="RHEA:50822"/>
    </physiologicalReaction>
</comment>
<evidence type="ECO:0000256" key="9">
    <source>
        <dbReference type="ARBA" id="ARBA00022928"/>
    </source>
</evidence>
<evidence type="ECO:0000256" key="12">
    <source>
        <dbReference type="ARBA" id="ARBA00023098"/>
    </source>
</evidence>
<comment type="subcellular location">
    <subcellularLocation>
        <location evidence="2">Endoplasmic reticulum membrane</location>
        <topology evidence="2">Multi-pass membrane protein</topology>
    </subcellularLocation>
    <subcellularLocation>
        <location evidence="1">Microsome membrane</location>
        <topology evidence="1">Multi-pass membrane protein</topology>
    </subcellularLocation>
</comment>
<dbReference type="FunFam" id="1.20.120.1630:FF:000002">
    <property type="entry name" value="Steroid 5 alpha-reductase 1"/>
    <property type="match status" value="1"/>
</dbReference>
<dbReference type="PROSITE" id="PS50244">
    <property type="entry name" value="S5A_REDUCTASE"/>
    <property type="match status" value="1"/>
</dbReference>
<keyword evidence="21" id="KW-1185">Reference proteome</keyword>
<dbReference type="PANTHER" id="PTHR10556">
    <property type="entry name" value="3-OXO-5-ALPHA-STEROID 4-DEHYDROGENASE"/>
    <property type="match status" value="1"/>
</dbReference>
<dbReference type="InterPro" id="IPR001104">
    <property type="entry name" value="3-oxo-5_a-steroid_4-DH_C"/>
</dbReference>
<sequence length="267" mass="30208">MAEEVGFLQRVSGPGELRLMELLSYGMVLMGVVSVPVLRYVNMPYGRYSSGAFGCLLPARFAWMIQELPSLLVPLAFALASGVSPRLAYWPNRFLLALFLAHYTHRALIFPFLIRGGKPTPFITFMLAFMFCTLNGYLQGRSLSNFLEYPSDWLTEPCFIVGFAGWLNGLVINIHSDHILRNLRKPGETGYKIPRGGLFEYVTGANFFGEVLEWFGFAVACCTLESAAFAICTLLILGSRAKQHHQWYLDKFEDYPKSRKILIPFLY</sequence>
<evidence type="ECO:0000256" key="15">
    <source>
        <dbReference type="ARBA" id="ARBA00048292"/>
    </source>
</evidence>
<dbReference type="AlphaFoldDB" id="A0A8D0GPB0"/>
<dbReference type="GO" id="GO:0047751">
    <property type="term" value="F:3-oxo-5-alpha-steroid 4-dehydrogenase (NADP+) activity"/>
    <property type="evidence" value="ECO:0007669"/>
    <property type="project" value="UniProtKB-EC"/>
</dbReference>
<evidence type="ECO:0000256" key="5">
    <source>
        <dbReference type="ARBA" id="ARBA00022782"/>
    </source>
</evidence>
<dbReference type="GO" id="GO:0030154">
    <property type="term" value="P:cell differentiation"/>
    <property type="evidence" value="ECO:0007669"/>
    <property type="project" value="UniProtKB-KW"/>
</dbReference>
<name>A0A8D0GPB0_SPHPU</name>
<feature type="transmembrane region" description="Helical" evidence="18">
    <location>
        <begin position="22"/>
        <end position="41"/>
    </location>
</feature>
<evidence type="ECO:0000313" key="20">
    <source>
        <dbReference type="Ensembl" id="ENSSPUP00000011530.1"/>
    </source>
</evidence>
<dbReference type="Gene3D" id="1.20.120.1630">
    <property type="match status" value="1"/>
</dbReference>
<keyword evidence="7" id="KW-0492">Microsome</keyword>
<evidence type="ECO:0000256" key="6">
    <source>
        <dbReference type="ARBA" id="ARBA00022824"/>
    </source>
</evidence>
<feature type="transmembrane region" description="Helical" evidence="18">
    <location>
        <begin position="158"/>
        <end position="176"/>
    </location>
</feature>
<organism evidence="20 21">
    <name type="scientific">Sphenodon punctatus</name>
    <name type="common">Tuatara</name>
    <name type="synonym">Hatteria punctata</name>
    <dbReference type="NCBI Taxonomy" id="8508"/>
    <lineage>
        <taxon>Eukaryota</taxon>
        <taxon>Metazoa</taxon>
        <taxon>Chordata</taxon>
        <taxon>Craniata</taxon>
        <taxon>Vertebrata</taxon>
        <taxon>Euteleostomi</taxon>
        <taxon>Lepidosauria</taxon>
        <taxon>Sphenodontia</taxon>
        <taxon>Sphenodontidae</taxon>
        <taxon>Sphenodon</taxon>
    </lineage>
</organism>
<comment type="catalytic activity">
    <reaction evidence="18">
        <text>a 3-oxo-5alpha-steroid + NADP(+) = a 3-oxo-Delta(4)-steroid + NADPH + H(+)</text>
        <dbReference type="Rhea" id="RHEA:54384"/>
        <dbReference type="ChEBI" id="CHEBI:13601"/>
        <dbReference type="ChEBI" id="CHEBI:15378"/>
        <dbReference type="ChEBI" id="CHEBI:47909"/>
        <dbReference type="ChEBI" id="CHEBI:57783"/>
        <dbReference type="ChEBI" id="CHEBI:58349"/>
        <dbReference type="EC" id="1.3.1.22"/>
    </reaction>
</comment>
<feature type="domain" description="3-oxo-5-alpha-steroid 4-dehydrogenase C-terminal" evidence="19">
    <location>
        <begin position="119"/>
        <end position="267"/>
    </location>
</feature>
<comment type="catalytic activity">
    <reaction evidence="15">
        <text>5alpha-pregnane-3,20-dione + NADP(+) = progesterone + NADPH + H(+)</text>
        <dbReference type="Rhea" id="RHEA:21952"/>
        <dbReference type="ChEBI" id="CHEBI:15378"/>
        <dbReference type="ChEBI" id="CHEBI:17026"/>
        <dbReference type="ChEBI" id="CHEBI:28952"/>
        <dbReference type="ChEBI" id="CHEBI:57783"/>
        <dbReference type="ChEBI" id="CHEBI:58349"/>
        <dbReference type="EC" id="1.3.1.22"/>
    </reaction>
    <physiologicalReaction direction="right-to-left" evidence="15">
        <dbReference type="Rhea" id="RHEA:21954"/>
    </physiologicalReaction>
</comment>
<feature type="transmembrane region" description="Helical" evidence="18">
    <location>
        <begin position="94"/>
        <end position="114"/>
    </location>
</feature>
<evidence type="ECO:0000256" key="8">
    <source>
        <dbReference type="ARBA" id="ARBA00022857"/>
    </source>
</evidence>
<feature type="transmembrane region" description="Helical" evidence="18">
    <location>
        <begin position="214"/>
        <end position="237"/>
    </location>
</feature>
<dbReference type="GeneTree" id="ENSGT00950000182886"/>
<evidence type="ECO:0000259" key="19">
    <source>
        <dbReference type="Pfam" id="PF02544"/>
    </source>
</evidence>
<dbReference type="Pfam" id="PF02544">
    <property type="entry name" value="Steroid_dh"/>
    <property type="match status" value="1"/>
</dbReference>
<comment type="catalytic activity">
    <reaction evidence="16">
        <text>androst-4-ene-3,17-dione + NADPH + H(+) = 5alpha-androstan-3,17-dione + NADP(+)</text>
        <dbReference type="Rhea" id="RHEA:50816"/>
        <dbReference type="ChEBI" id="CHEBI:15378"/>
        <dbReference type="ChEBI" id="CHEBI:15994"/>
        <dbReference type="ChEBI" id="CHEBI:16422"/>
        <dbReference type="ChEBI" id="CHEBI:57783"/>
        <dbReference type="ChEBI" id="CHEBI:58349"/>
    </reaction>
    <physiologicalReaction direction="left-to-right" evidence="16">
        <dbReference type="Rhea" id="RHEA:50817"/>
    </physiologicalReaction>
</comment>
<dbReference type="GO" id="GO:0006702">
    <property type="term" value="P:androgen biosynthetic process"/>
    <property type="evidence" value="ECO:0007669"/>
    <property type="project" value="UniProtKB-ARBA"/>
</dbReference>
<feature type="transmembrane region" description="Helical" evidence="18">
    <location>
        <begin position="120"/>
        <end position="138"/>
    </location>
</feature>
<dbReference type="PANTHER" id="PTHR10556:SF57">
    <property type="entry name" value="3-OXO-5-ALPHA-STEROID 4-DEHYDROGENASE 1"/>
    <property type="match status" value="1"/>
</dbReference>
<dbReference type="PIRSF" id="PIRSF015596">
    <property type="entry name" value="5_alpha-SR2"/>
    <property type="match status" value="1"/>
</dbReference>
<evidence type="ECO:0000256" key="17">
    <source>
        <dbReference type="ARBA" id="ARBA00049397"/>
    </source>
</evidence>
<comment type="similarity">
    <text evidence="3 18">Belongs to the steroid 5-alpha reductase family.</text>
</comment>
<dbReference type="GO" id="GO:0007548">
    <property type="term" value="P:sex differentiation"/>
    <property type="evidence" value="ECO:0007669"/>
    <property type="project" value="UniProtKB-KW"/>
</dbReference>